<name>A0A8C8W353_PERMB</name>
<dbReference type="SMART" id="SM00217">
    <property type="entry name" value="WAP"/>
    <property type="match status" value="1"/>
</dbReference>
<dbReference type="SUPFAM" id="SSF57256">
    <property type="entry name" value="Elafin-like"/>
    <property type="match status" value="1"/>
</dbReference>
<protein>
    <recommendedName>
        <fullName evidence="3">WAP domain-containing protein</fullName>
    </recommendedName>
</protein>
<reference evidence="4 5" key="1">
    <citation type="submission" date="2018-10" db="EMBL/GenBank/DDBJ databases">
        <title>Improved assembly of the deer mouse Peromyscus maniculatus genome.</title>
        <authorList>
            <person name="Lassance J.-M."/>
            <person name="Hoekstra H.E."/>
        </authorList>
    </citation>
    <scope>NUCLEOTIDE SEQUENCE [LARGE SCALE GENOMIC DNA]</scope>
</reference>
<dbReference type="Pfam" id="PF00095">
    <property type="entry name" value="WAP"/>
    <property type="match status" value="1"/>
</dbReference>
<dbReference type="PROSITE" id="PS51390">
    <property type="entry name" value="WAP"/>
    <property type="match status" value="1"/>
</dbReference>
<dbReference type="PANTHER" id="PTHR19441">
    <property type="entry name" value="WHEY ACDIC PROTEIN WAP"/>
    <property type="match status" value="1"/>
</dbReference>
<dbReference type="PRINTS" id="PR00003">
    <property type="entry name" value="4DISULPHCORE"/>
</dbReference>
<dbReference type="GO" id="GO:0004867">
    <property type="term" value="F:serine-type endopeptidase inhibitor activity"/>
    <property type="evidence" value="ECO:0007669"/>
    <property type="project" value="TreeGrafter"/>
</dbReference>
<dbReference type="AlphaFoldDB" id="A0A8C8W353"/>
<dbReference type="InterPro" id="IPR050514">
    <property type="entry name" value="WAP_four-disulfide_core"/>
</dbReference>
<dbReference type="Proteomes" id="UP000694547">
    <property type="component" value="Chromosome 8"/>
</dbReference>
<evidence type="ECO:0000256" key="2">
    <source>
        <dbReference type="SAM" id="SignalP"/>
    </source>
</evidence>
<reference evidence="4" key="2">
    <citation type="submission" date="2025-08" db="UniProtKB">
        <authorList>
            <consortium name="Ensembl"/>
        </authorList>
    </citation>
    <scope>IDENTIFICATION</scope>
</reference>
<dbReference type="InterPro" id="IPR036645">
    <property type="entry name" value="Elafin-like_sf"/>
</dbReference>
<keyword evidence="5" id="KW-1185">Reference proteome</keyword>
<organism evidence="4 5">
    <name type="scientific">Peromyscus maniculatus bairdii</name>
    <name type="common">Prairie deer mouse</name>
    <dbReference type="NCBI Taxonomy" id="230844"/>
    <lineage>
        <taxon>Eukaryota</taxon>
        <taxon>Metazoa</taxon>
        <taxon>Chordata</taxon>
        <taxon>Craniata</taxon>
        <taxon>Vertebrata</taxon>
        <taxon>Euteleostomi</taxon>
        <taxon>Mammalia</taxon>
        <taxon>Eutheria</taxon>
        <taxon>Euarchontoglires</taxon>
        <taxon>Glires</taxon>
        <taxon>Rodentia</taxon>
        <taxon>Myomorpha</taxon>
        <taxon>Muroidea</taxon>
        <taxon>Cricetidae</taxon>
        <taxon>Neotominae</taxon>
        <taxon>Peromyscus</taxon>
    </lineage>
</organism>
<sequence>MKTATILVLVALITMEMGKACALSSHGELQKPGACPKVPPSTGGTCNERCSGDDSCPRKMKCCSNGCGHVCMRPVFKLSIVLCLTFLCRDSLTKATTEERVYWGLAVANIESMTIMMGIMSGGRQAWRWRSN</sequence>
<dbReference type="GO" id="GO:0005615">
    <property type="term" value="C:extracellular space"/>
    <property type="evidence" value="ECO:0007669"/>
    <property type="project" value="TreeGrafter"/>
</dbReference>
<keyword evidence="1" id="KW-0646">Protease inhibitor</keyword>
<dbReference type="PANTHER" id="PTHR19441:SF97">
    <property type="entry name" value="WAP FOUR-DISULFIDE CORE DOMAIN PROTEIN 3"/>
    <property type="match status" value="1"/>
</dbReference>
<evidence type="ECO:0000313" key="5">
    <source>
        <dbReference type="Proteomes" id="UP000694547"/>
    </source>
</evidence>
<keyword evidence="2" id="KW-0732">Signal</keyword>
<dbReference type="Gene3D" id="4.10.75.10">
    <property type="entry name" value="Elafin-like"/>
    <property type="match status" value="1"/>
</dbReference>
<evidence type="ECO:0000259" key="3">
    <source>
        <dbReference type="PROSITE" id="PS51390"/>
    </source>
</evidence>
<dbReference type="InterPro" id="IPR008197">
    <property type="entry name" value="WAP_dom"/>
</dbReference>
<accession>A0A8C8W353</accession>
<feature type="chain" id="PRO_5034756195" description="WAP domain-containing protein" evidence="2">
    <location>
        <begin position="23"/>
        <end position="132"/>
    </location>
</feature>
<dbReference type="CDD" id="cd00199">
    <property type="entry name" value="WAP"/>
    <property type="match status" value="1"/>
</dbReference>
<dbReference type="Ensembl" id="ENSPEMT00000035943.1">
    <property type="protein sequence ID" value="ENSPEMP00000034054.1"/>
    <property type="gene ID" value="ENSPEMG00000026681.1"/>
</dbReference>
<dbReference type="FunFam" id="4.10.75.10:FF:000001">
    <property type="entry name" value="Anosmin 1"/>
    <property type="match status" value="1"/>
</dbReference>
<dbReference type="GO" id="GO:0019731">
    <property type="term" value="P:antibacterial humoral response"/>
    <property type="evidence" value="ECO:0007669"/>
    <property type="project" value="TreeGrafter"/>
</dbReference>
<feature type="domain" description="WAP" evidence="3">
    <location>
        <begin position="28"/>
        <end position="75"/>
    </location>
</feature>
<dbReference type="GO" id="GO:0045087">
    <property type="term" value="P:innate immune response"/>
    <property type="evidence" value="ECO:0007669"/>
    <property type="project" value="TreeGrafter"/>
</dbReference>
<feature type="signal peptide" evidence="2">
    <location>
        <begin position="1"/>
        <end position="22"/>
    </location>
</feature>
<dbReference type="GeneTree" id="ENSGT00530000064879"/>
<proteinExistence type="predicted"/>
<evidence type="ECO:0000256" key="1">
    <source>
        <dbReference type="ARBA" id="ARBA00022690"/>
    </source>
</evidence>
<evidence type="ECO:0000313" key="4">
    <source>
        <dbReference type="Ensembl" id="ENSPEMP00000034054.1"/>
    </source>
</evidence>
<reference evidence="4" key="3">
    <citation type="submission" date="2025-09" db="UniProtKB">
        <authorList>
            <consortium name="Ensembl"/>
        </authorList>
    </citation>
    <scope>IDENTIFICATION</scope>
</reference>